<dbReference type="PATRIC" id="fig|1618342.3.peg.217"/>
<dbReference type="GO" id="GO:0005886">
    <property type="term" value="C:plasma membrane"/>
    <property type="evidence" value="ECO:0007669"/>
    <property type="project" value="UniProtKB-SubCell"/>
</dbReference>
<feature type="transmembrane region" description="Helical" evidence="7">
    <location>
        <begin position="46"/>
        <end position="65"/>
    </location>
</feature>
<evidence type="ECO:0000256" key="4">
    <source>
        <dbReference type="ARBA" id="ARBA00022692"/>
    </source>
</evidence>
<comment type="subcellular location">
    <subcellularLocation>
        <location evidence="1">Cell membrane</location>
        <topology evidence="1">Multi-pass membrane protein</topology>
    </subcellularLocation>
</comment>
<comment type="caution">
    <text evidence="9">The sequence shown here is derived from an EMBL/GenBank/DDBJ whole genome shotgun (WGS) entry which is preliminary data.</text>
</comment>
<evidence type="ECO:0000256" key="6">
    <source>
        <dbReference type="ARBA" id="ARBA00023136"/>
    </source>
</evidence>
<proteinExistence type="inferred from homology"/>
<evidence type="ECO:0000259" key="8">
    <source>
        <dbReference type="Pfam" id="PF02308"/>
    </source>
</evidence>
<keyword evidence="5 7" id="KW-1133">Transmembrane helix</keyword>
<organism evidence="9 10">
    <name type="scientific">candidate division CPR1 bacterium GW2011_GWC1_49_13</name>
    <dbReference type="NCBI Taxonomy" id="1618342"/>
    <lineage>
        <taxon>Bacteria</taxon>
        <taxon>candidate division CPR1</taxon>
    </lineage>
</organism>
<protein>
    <submittedName>
        <fullName evidence="9">MgtC family protein</fullName>
    </submittedName>
</protein>
<dbReference type="PANTHER" id="PTHR33778:SF1">
    <property type="entry name" value="MAGNESIUM TRANSPORTER YHID-RELATED"/>
    <property type="match status" value="1"/>
</dbReference>
<feature type="domain" description="MgtC/SapB/SrpB/YhiD N-terminal" evidence="8">
    <location>
        <begin position="2"/>
        <end position="115"/>
    </location>
</feature>
<dbReference type="Proteomes" id="UP000034119">
    <property type="component" value="Unassembled WGS sequence"/>
</dbReference>
<gene>
    <name evidence="9" type="ORF">UY40_C0005G0015</name>
</gene>
<evidence type="ECO:0000256" key="7">
    <source>
        <dbReference type="SAM" id="Phobius"/>
    </source>
</evidence>
<evidence type="ECO:0000256" key="2">
    <source>
        <dbReference type="ARBA" id="ARBA00009298"/>
    </source>
</evidence>
<evidence type="ECO:0000256" key="1">
    <source>
        <dbReference type="ARBA" id="ARBA00004651"/>
    </source>
</evidence>
<dbReference type="PRINTS" id="PR01837">
    <property type="entry name" value="MGTCSAPBPROT"/>
</dbReference>
<name>A0A0G1XTP0_9BACT</name>
<reference evidence="9 10" key="1">
    <citation type="journal article" date="2015" name="Nature">
        <title>rRNA introns, odd ribosomes, and small enigmatic genomes across a large radiation of phyla.</title>
        <authorList>
            <person name="Brown C.T."/>
            <person name="Hug L.A."/>
            <person name="Thomas B.C."/>
            <person name="Sharon I."/>
            <person name="Castelle C.J."/>
            <person name="Singh A."/>
            <person name="Wilkins M.J."/>
            <person name="Williams K.H."/>
            <person name="Banfield J.F."/>
        </authorList>
    </citation>
    <scope>NUCLEOTIDE SEQUENCE [LARGE SCALE GENOMIC DNA]</scope>
</reference>
<evidence type="ECO:0000256" key="3">
    <source>
        <dbReference type="ARBA" id="ARBA00022475"/>
    </source>
</evidence>
<evidence type="ECO:0000313" key="10">
    <source>
        <dbReference type="Proteomes" id="UP000034119"/>
    </source>
</evidence>
<dbReference type="AlphaFoldDB" id="A0A0G1XTP0"/>
<dbReference type="EMBL" id="LCPW01000005">
    <property type="protein sequence ID" value="KKW05957.1"/>
    <property type="molecule type" value="Genomic_DNA"/>
</dbReference>
<sequence length="118" mass="12271">MGYEREIHKKPAGLRTHVLISLASALFTLISMSVAFGNGSADPTRIASQVLTGMGFVGAGVIISAQGKLHGVTTAASLWITAAIGMAAGLGEYLLAGFSALLTLISLTVLWRVEDRLT</sequence>
<feature type="transmembrane region" description="Helical" evidence="7">
    <location>
        <begin position="94"/>
        <end position="113"/>
    </location>
</feature>
<keyword evidence="3" id="KW-1003">Cell membrane</keyword>
<accession>A0A0G1XTP0</accession>
<keyword evidence="6 7" id="KW-0472">Membrane</keyword>
<feature type="transmembrane region" description="Helical" evidence="7">
    <location>
        <begin position="72"/>
        <end position="88"/>
    </location>
</feature>
<dbReference type="Pfam" id="PF02308">
    <property type="entry name" value="MgtC"/>
    <property type="match status" value="1"/>
</dbReference>
<comment type="similarity">
    <text evidence="2">Belongs to the MgtC/SapB family.</text>
</comment>
<dbReference type="PANTHER" id="PTHR33778">
    <property type="entry name" value="PROTEIN MGTC"/>
    <property type="match status" value="1"/>
</dbReference>
<keyword evidence="4 7" id="KW-0812">Transmembrane</keyword>
<feature type="transmembrane region" description="Helical" evidence="7">
    <location>
        <begin position="12"/>
        <end position="34"/>
    </location>
</feature>
<evidence type="ECO:0000313" key="9">
    <source>
        <dbReference type="EMBL" id="KKW05957.1"/>
    </source>
</evidence>
<evidence type="ECO:0000256" key="5">
    <source>
        <dbReference type="ARBA" id="ARBA00022989"/>
    </source>
</evidence>
<dbReference type="STRING" id="1618342.UY40_C0005G0015"/>
<dbReference type="InterPro" id="IPR003416">
    <property type="entry name" value="MgtC/SapB/SrpB/YhiD_fam"/>
</dbReference>
<dbReference type="InterPro" id="IPR049177">
    <property type="entry name" value="MgtC_SapB_SrpB_YhiD_N"/>
</dbReference>